<name>A0A0F7L727_9VIRU</name>
<accession>A0A0F7L727</accession>
<evidence type="ECO:0000256" key="1">
    <source>
        <dbReference type="SAM" id="MobiDB-lite"/>
    </source>
</evidence>
<sequence length="83" mass="8587">MDRSRIDRTVSACGELACLVAILCRAKSDSIEHVSRIGGSSGKFCNCVQSSGLTGPVNRIPQRSSSTSNGQSTGAQVPAFGDV</sequence>
<evidence type="ECO:0000313" key="2">
    <source>
        <dbReference type="EMBL" id="AKH48354.1"/>
    </source>
</evidence>
<protein>
    <submittedName>
        <fullName evidence="2">Uncharacterized protein</fullName>
    </submittedName>
</protein>
<reference evidence="2" key="2">
    <citation type="submission" date="2015-03" db="EMBL/GenBank/DDBJ databases">
        <authorList>
            <person name="Chow C.-E.T."/>
            <person name="Winget D.M."/>
            <person name="White R.A.III."/>
            <person name="Hallam S.J."/>
            <person name="Suttle C.A."/>
        </authorList>
    </citation>
    <scope>NUCLEOTIDE SEQUENCE</scope>
    <source>
        <strain evidence="2">Oxic1_8</strain>
    </source>
</reference>
<reference evidence="2" key="1">
    <citation type="journal article" date="2015" name="Front. Microbiol.">
        <title>Combining genomic sequencing methods to explore viral diversity and reveal potential virus-host interactions.</title>
        <authorList>
            <person name="Chow C.E."/>
            <person name="Winget D.M."/>
            <person name="White R.A.III."/>
            <person name="Hallam S.J."/>
            <person name="Suttle C.A."/>
        </authorList>
    </citation>
    <scope>NUCLEOTIDE SEQUENCE</scope>
    <source>
        <strain evidence="2">Oxic1_8</strain>
    </source>
</reference>
<organism evidence="2">
    <name type="scientific">uncultured marine virus</name>
    <dbReference type="NCBI Taxonomy" id="186617"/>
    <lineage>
        <taxon>Viruses</taxon>
        <taxon>environmental samples</taxon>
    </lineage>
</organism>
<feature type="region of interest" description="Disordered" evidence="1">
    <location>
        <begin position="53"/>
        <end position="83"/>
    </location>
</feature>
<feature type="compositionally biased region" description="Polar residues" evidence="1">
    <location>
        <begin position="61"/>
        <end position="75"/>
    </location>
</feature>
<proteinExistence type="predicted"/>
<dbReference type="EMBL" id="KR029603">
    <property type="protein sequence ID" value="AKH48354.1"/>
    <property type="molecule type" value="Genomic_DNA"/>
</dbReference>